<dbReference type="InterPro" id="IPR003509">
    <property type="entry name" value="UPF0102_YraN-like"/>
</dbReference>
<dbReference type="Pfam" id="PF02021">
    <property type="entry name" value="UPF0102"/>
    <property type="match status" value="1"/>
</dbReference>
<accession>A0A1U9JVC8</accession>
<comment type="similarity">
    <text evidence="1 2">Belongs to the UPF0102 family.</text>
</comment>
<proteinExistence type="inferred from homology"/>
<name>A0A1U9JVC8_9HYPH</name>
<dbReference type="GO" id="GO:0003676">
    <property type="term" value="F:nucleic acid binding"/>
    <property type="evidence" value="ECO:0007669"/>
    <property type="project" value="InterPro"/>
</dbReference>
<dbReference type="NCBIfam" id="TIGR00252">
    <property type="entry name" value="YraN family protein"/>
    <property type="match status" value="1"/>
</dbReference>
<dbReference type="Proteomes" id="UP000188912">
    <property type="component" value="Chromosome"/>
</dbReference>
<dbReference type="EMBL" id="CP017315">
    <property type="protein sequence ID" value="AQS41835.1"/>
    <property type="molecule type" value="Genomic_DNA"/>
</dbReference>
<reference evidence="3 4" key="2">
    <citation type="journal article" date="2016" name="Sci. Rep.">
        <title>The genome of Rhizobiales bacteria in predatory ants reveals urease gene functions but no genes for nitrogen fixation.</title>
        <authorList>
            <person name="Neuvonen M.M."/>
            <person name="Tamarit D."/>
            <person name="Naslund K."/>
            <person name="Liebig J."/>
            <person name="Feldhaar H."/>
            <person name="Moran N.A."/>
            <person name="Guy L."/>
            <person name="Andersson S.G."/>
        </authorList>
    </citation>
    <scope>NUCLEOTIDE SEQUENCE [LARGE SCALE GENOMIC DNA]</scope>
    <source>
        <strain evidence="3 4">Hsal</strain>
    </source>
</reference>
<keyword evidence="3" id="KW-0540">Nuclease</keyword>
<dbReference type="PANTHER" id="PTHR34039:SF1">
    <property type="entry name" value="UPF0102 PROTEIN YRAN"/>
    <property type="match status" value="1"/>
</dbReference>
<evidence type="ECO:0000256" key="1">
    <source>
        <dbReference type="ARBA" id="ARBA00006738"/>
    </source>
</evidence>
<evidence type="ECO:0000313" key="4">
    <source>
        <dbReference type="Proteomes" id="UP000188912"/>
    </source>
</evidence>
<dbReference type="AlphaFoldDB" id="A0A1U9JVC8"/>
<dbReference type="NCBIfam" id="NF009151">
    <property type="entry name" value="PRK12497.1-5"/>
    <property type="match status" value="1"/>
</dbReference>
<dbReference type="InterPro" id="IPR011335">
    <property type="entry name" value="Restrct_endonuc-II-like"/>
</dbReference>
<dbReference type="Gene3D" id="3.40.1350.10">
    <property type="match status" value="1"/>
</dbReference>
<keyword evidence="3" id="KW-0378">Hydrolase</keyword>
<organism evidence="3 4">
    <name type="scientific">Candidatus Tokpelaia hoelldobleri</name>
    <dbReference type="NCBI Taxonomy" id="1902579"/>
    <lineage>
        <taxon>Bacteria</taxon>
        <taxon>Pseudomonadati</taxon>
        <taxon>Pseudomonadota</taxon>
        <taxon>Alphaproteobacteria</taxon>
        <taxon>Hyphomicrobiales</taxon>
        <taxon>Candidatus Tokpelaia</taxon>
    </lineage>
</organism>
<reference evidence="3 4" key="1">
    <citation type="journal article" date="2010" name="Science">
        <title>Genomic comparison of the ants Camponotus floridanus and Harpegnathos saltator.</title>
        <authorList>
            <person name="Bonasio R."/>
            <person name="Zhang G."/>
            <person name="Ye C."/>
            <person name="Mutti N.S."/>
            <person name="Fang X."/>
            <person name="Qin N."/>
            <person name="Donahue G."/>
            <person name="Yang P."/>
            <person name="Li Q."/>
            <person name="Li C."/>
            <person name="Zhang P."/>
            <person name="Huang Z."/>
            <person name="Berger S.L."/>
            <person name="Reinberg D."/>
            <person name="Wang J."/>
            <person name="Liebig J."/>
        </authorList>
    </citation>
    <scope>NUCLEOTIDE SEQUENCE [LARGE SCALE GENOMIC DNA]</scope>
    <source>
        <strain evidence="3 4">Hsal</strain>
    </source>
</reference>
<dbReference type="PANTHER" id="PTHR34039">
    <property type="entry name" value="UPF0102 PROTEIN YRAN"/>
    <property type="match status" value="1"/>
</dbReference>
<sequence length="123" mass="14022">MAKAGAIKFKAWKRGLNAEMIAACWLRLKGYRIVTRRLRTPMGEIDLICRRGNLVLVVEVKARQTLQSAMEAVSINQQKRIEAAADCWLSRQPDYARLSLRFDLVAVRPWRLPVHVPAFFTAG</sequence>
<evidence type="ECO:0000256" key="2">
    <source>
        <dbReference type="HAMAP-Rule" id="MF_00048"/>
    </source>
</evidence>
<dbReference type="HAMAP" id="MF_00048">
    <property type="entry name" value="UPF0102"/>
    <property type="match status" value="1"/>
</dbReference>
<keyword evidence="3" id="KW-0255">Endonuclease</keyword>
<dbReference type="SUPFAM" id="SSF52980">
    <property type="entry name" value="Restriction endonuclease-like"/>
    <property type="match status" value="1"/>
</dbReference>
<gene>
    <name evidence="3" type="ORF">BHV28_11470</name>
</gene>
<evidence type="ECO:0000313" key="3">
    <source>
        <dbReference type="EMBL" id="AQS41835.1"/>
    </source>
</evidence>
<dbReference type="STRING" id="1902579.BHV28_11470"/>
<dbReference type="InterPro" id="IPR011856">
    <property type="entry name" value="tRNA_endonuc-like_dom_sf"/>
</dbReference>
<dbReference type="GO" id="GO:0004519">
    <property type="term" value="F:endonuclease activity"/>
    <property type="evidence" value="ECO:0007669"/>
    <property type="project" value="UniProtKB-KW"/>
</dbReference>
<keyword evidence="4" id="KW-1185">Reference proteome</keyword>
<dbReference type="KEGG" id="thd:BHV28_11470"/>
<protein>
    <recommendedName>
        <fullName evidence="2">UPF0102 protein BHV28_11470</fullName>
    </recommendedName>
</protein>